<dbReference type="Gene3D" id="3.40.309.10">
    <property type="entry name" value="Aldehyde Dehydrogenase, Chain A, domain 2"/>
    <property type="match status" value="1"/>
</dbReference>
<dbReference type="InterPro" id="IPR016163">
    <property type="entry name" value="Ald_DH_C"/>
</dbReference>
<dbReference type="InterPro" id="IPR016162">
    <property type="entry name" value="Ald_DH_N"/>
</dbReference>
<dbReference type="InterPro" id="IPR016161">
    <property type="entry name" value="Ald_DH/histidinol_DH"/>
</dbReference>
<proteinExistence type="predicted"/>
<evidence type="ECO:0000256" key="1">
    <source>
        <dbReference type="ARBA" id="ARBA00023002"/>
    </source>
</evidence>
<feature type="domain" description="Aldehyde dehydrogenase" evidence="2">
    <location>
        <begin position="17"/>
        <end position="274"/>
    </location>
</feature>
<protein>
    <submittedName>
        <fullName evidence="3">Aldehyde dehydrogenase family protein</fullName>
    </submittedName>
</protein>
<accession>A0ABT3N7B3</accession>
<dbReference type="PANTHER" id="PTHR11699">
    <property type="entry name" value="ALDEHYDE DEHYDROGENASE-RELATED"/>
    <property type="match status" value="1"/>
</dbReference>
<dbReference type="InterPro" id="IPR015590">
    <property type="entry name" value="Aldehyde_DH_dom"/>
</dbReference>
<dbReference type="Proteomes" id="UP001209681">
    <property type="component" value="Unassembled WGS sequence"/>
</dbReference>
<name>A0ABT3N7B3_9BACT</name>
<dbReference type="EMBL" id="JAPFPW010000004">
    <property type="protein sequence ID" value="MCW7753345.1"/>
    <property type="molecule type" value="Genomic_DNA"/>
</dbReference>
<dbReference type="RefSeq" id="WP_265424214.1">
    <property type="nucleotide sequence ID" value="NZ_JAPFPW010000004.1"/>
</dbReference>
<evidence type="ECO:0000313" key="4">
    <source>
        <dbReference type="Proteomes" id="UP001209681"/>
    </source>
</evidence>
<dbReference type="CDD" id="cd07122">
    <property type="entry name" value="ALDH_F20_ACDH"/>
    <property type="match status" value="1"/>
</dbReference>
<reference evidence="3 4" key="1">
    <citation type="submission" date="2022-11" db="EMBL/GenBank/DDBJ databases">
        <title>Desulfobotulus tamanensis H1 sp. nov. - anaerobic, alkaliphilic, sulphate reducing bacterium isolated from terrestrial mud volcano.</title>
        <authorList>
            <person name="Frolova A."/>
            <person name="Merkel A.Y."/>
            <person name="Slobodkin A.I."/>
        </authorList>
    </citation>
    <scope>NUCLEOTIDE SEQUENCE [LARGE SCALE GENOMIC DNA]</scope>
    <source>
        <strain evidence="3 4">H1</strain>
    </source>
</reference>
<dbReference type="SUPFAM" id="SSF53720">
    <property type="entry name" value="ALDH-like"/>
    <property type="match status" value="1"/>
</dbReference>
<dbReference type="Gene3D" id="3.40.605.10">
    <property type="entry name" value="Aldehyde Dehydrogenase, Chain A, domain 1"/>
    <property type="match status" value="1"/>
</dbReference>
<evidence type="ECO:0000259" key="2">
    <source>
        <dbReference type="Pfam" id="PF00171"/>
    </source>
</evidence>
<dbReference type="Pfam" id="PF00171">
    <property type="entry name" value="Aldedh"/>
    <property type="match status" value="1"/>
</dbReference>
<keyword evidence="1" id="KW-0560">Oxidoreductase</keyword>
<sequence length="503" mass="54627">MTIIDNDLLSIQKARILAENAFEAQKRLAAFSQEKLDEIVECIADAAGKQAQALAVMSHEETEYGRWQDKYVKNGFVCGHVRRHLRGLRCVGIIGEDRQKQIMDVGVPMGVIAALCPATSPVSTTIYKALIAIKSGNAIVFSPHPRAIKSIGHVLDIMIDAAHSKGLPEGSLAYLDTVTSGGTFELMAHRATSLILNTGVPGMLPSCYRAGKPLIYAGTGNGPAFIERTADIRQAVRDIILSKTFDNGIVSSAEQSVVVDSCRADEVRQEFCQQGAYFMSEKESLELGALFYRPDGKPSSRMIGVSAATLARRAGFDVPDHVRVLIADRKYVSPDDPYSRGLMGPVLALYVEDDWMGACEKCIELLLSERNGHTLVIHSRDEEVIRQFALKKPVGRMLVNTPATFGGMGATTNLFPSMTLGSGSAGDGFTSDNVSPMNLIYIRKIGYGVRSAESMGYDVCPVETVPCLSGNPGPKGLDIKSMQTLHRILREAVQVLDRPGNRY</sequence>
<evidence type="ECO:0000313" key="3">
    <source>
        <dbReference type="EMBL" id="MCW7753345.1"/>
    </source>
</evidence>
<keyword evidence="4" id="KW-1185">Reference proteome</keyword>
<organism evidence="3 4">
    <name type="scientific">Desulfobotulus pelophilus</name>
    <dbReference type="NCBI Taxonomy" id="2823377"/>
    <lineage>
        <taxon>Bacteria</taxon>
        <taxon>Pseudomonadati</taxon>
        <taxon>Thermodesulfobacteriota</taxon>
        <taxon>Desulfobacteria</taxon>
        <taxon>Desulfobacterales</taxon>
        <taxon>Desulfobacteraceae</taxon>
        <taxon>Desulfobotulus</taxon>
    </lineage>
</organism>
<comment type="caution">
    <text evidence="3">The sequence shown here is derived from an EMBL/GenBank/DDBJ whole genome shotgun (WGS) entry which is preliminary data.</text>
</comment>
<gene>
    <name evidence="3" type="ORF">OOT00_05015</name>
</gene>